<name>A0AA97FDT4_9EURY</name>
<accession>A0AA97FDT4</accession>
<dbReference type="InterPro" id="IPR038670">
    <property type="entry name" value="HslJ-like_sf"/>
</dbReference>
<evidence type="ECO:0000259" key="1">
    <source>
        <dbReference type="Pfam" id="PF03724"/>
    </source>
</evidence>
<organism evidence="2 3">
    <name type="scientific">Methanochimaera problematica</name>
    <dbReference type="NCBI Taxonomy" id="2609417"/>
    <lineage>
        <taxon>Archaea</taxon>
        <taxon>Methanobacteriati</taxon>
        <taxon>Methanobacteriota</taxon>
        <taxon>Stenosarchaea group</taxon>
        <taxon>Methanomicrobia</taxon>
        <taxon>Methanomicrobiales</taxon>
        <taxon>Methanomicrobiaceae</taxon>
        <taxon>Methanochimaera</taxon>
    </lineage>
</organism>
<dbReference type="PROSITE" id="PS51257">
    <property type="entry name" value="PROKAR_LIPOPROTEIN"/>
    <property type="match status" value="1"/>
</dbReference>
<dbReference type="AlphaFoldDB" id="A0AA97FDT4"/>
<protein>
    <submittedName>
        <fullName evidence="2">META domain-containing protein</fullName>
    </submittedName>
</protein>
<dbReference type="Gene3D" id="2.40.128.270">
    <property type="match status" value="1"/>
</dbReference>
<dbReference type="PANTHER" id="PTHR35535">
    <property type="entry name" value="HEAT SHOCK PROTEIN HSLJ"/>
    <property type="match status" value="1"/>
</dbReference>
<dbReference type="EMBL" id="CP043875">
    <property type="protein sequence ID" value="WOF16697.1"/>
    <property type="molecule type" value="Genomic_DNA"/>
</dbReference>
<dbReference type="Pfam" id="PF03724">
    <property type="entry name" value="META"/>
    <property type="match status" value="1"/>
</dbReference>
<proteinExistence type="predicted"/>
<gene>
    <name evidence="2" type="ORF">F1737_08350</name>
</gene>
<dbReference type="GeneID" id="85230167"/>
<evidence type="ECO:0000313" key="3">
    <source>
        <dbReference type="Proteomes" id="UP001301797"/>
    </source>
</evidence>
<keyword evidence="3" id="KW-1185">Reference proteome</keyword>
<dbReference type="PANTHER" id="PTHR35535:SF1">
    <property type="entry name" value="HEAT SHOCK PROTEIN HSLJ"/>
    <property type="match status" value="1"/>
</dbReference>
<reference evidence="2 3" key="1">
    <citation type="submission" date="2019-09" db="EMBL/GenBank/DDBJ databases">
        <title>The complete genome of Methanoplanus sp. FWC-SCC4.</title>
        <authorList>
            <person name="Chen S.-C."/>
            <person name="Zhou Y.-Z."/>
            <person name="Lai M.-C."/>
        </authorList>
    </citation>
    <scope>NUCLEOTIDE SEQUENCE [LARGE SCALE GENOMIC DNA]</scope>
    <source>
        <strain evidence="2 3">FWC-SCC4</strain>
    </source>
</reference>
<evidence type="ECO:0000313" key="2">
    <source>
        <dbReference type="EMBL" id="WOF16697.1"/>
    </source>
</evidence>
<feature type="domain" description="DUF306" evidence="1">
    <location>
        <begin position="34"/>
        <end position="146"/>
    </location>
</feature>
<sequence length="152" mass="16759">MKLNPVLILIALLGTGIFITGCTTEDKNGEQPGLKSTTWHLTGYKDEGGEYQPLISGTEISLIILTDGKISGSAGCNGYGGIYTVEENKISFQNIYSTEIYCAIPIGTMEQETWYLTSLRDSSSYQIQNGKLDIMNENGETILTYENRIQKI</sequence>
<dbReference type="InterPro" id="IPR005184">
    <property type="entry name" value="DUF306_Meta_HslJ"/>
</dbReference>
<dbReference type="InterPro" id="IPR053147">
    <property type="entry name" value="Hsp_HslJ-like"/>
</dbReference>
<dbReference type="RefSeq" id="WP_317136123.1">
    <property type="nucleotide sequence ID" value="NZ_CP043875.1"/>
</dbReference>
<dbReference type="KEGG" id="mefw:F1737_08350"/>
<dbReference type="Proteomes" id="UP001301797">
    <property type="component" value="Chromosome"/>
</dbReference>